<proteinExistence type="inferred from homology"/>
<dbReference type="InterPro" id="IPR009073">
    <property type="entry name" value="HscB_oligo_C"/>
</dbReference>
<dbReference type="InterPro" id="IPR036869">
    <property type="entry name" value="J_dom_sf"/>
</dbReference>
<gene>
    <name evidence="4" type="ORF">FIBSPDRAFT_849831</name>
</gene>
<evidence type="ECO:0000256" key="1">
    <source>
        <dbReference type="ARBA" id="ARBA00010476"/>
    </source>
</evidence>
<dbReference type="Gene3D" id="1.20.1280.20">
    <property type="entry name" value="HscB, C-terminal domain"/>
    <property type="match status" value="1"/>
</dbReference>
<evidence type="ECO:0000313" key="4">
    <source>
        <dbReference type="EMBL" id="KZP31342.1"/>
    </source>
</evidence>
<evidence type="ECO:0000259" key="3">
    <source>
        <dbReference type="Pfam" id="PF07743"/>
    </source>
</evidence>
<dbReference type="GO" id="GO:0044571">
    <property type="term" value="P:[2Fe-2S] cluster assembly"/>
    <property type="evidence" value="ECO:0007669"/>
    <property type="project" value="InterPro"/>
</dbReference>
<dbReference type="EMBL" id="KV417490">
    <property type="protein sequence ID" value="KZP31342.1"/>
    <property type="molecule type" value="Genomic_DNA"/>
</dbReference>
<dbReference type="OrthoDB" id="448954at2759"/>
<comment type="similarity">
    <text evidence="1">Belongs to the HscB family.</text>
</comment>
<dbReference type="NCBIfam" id="TIGR00714">
    <property type="entry name" value="hscB"/>
    <property type="match status" value="1"/>
</dbReference>
<sequence length="230" mass="25347">MTFLRAFARLRAPPAARPFSTSPRCRTGSTAAYQPLTTCPQCGKPLPTPVPVCTHCAYIARLADSTPYHALFQLPQHNPFVVDTAQLKRRYLEAQRLCHPDAWAVHGEATKAVAHSLSDLMSRAWGALKDPLPRAEYILAQHGIEIAEADQLGDLELIAEIMEVREQLEDAAPAEVEAIADANRDEIKKTCAEIEARIGAEDWLAAKTATIRLKYLEGIKKAAGEWRPDA</sequence>
<dbReference type="InterPro" id="IPR036386">
    <property type="entry name" value="HscB_C_sf"/>
</dbReference>
<dbReference type="PANTHER" id="PTHR14021:SF15">
    <property type="entry name" value="IRON-SULFUR CLUSTER CO-CHAPERONE PROTEIN HSCB"/>
    <property type="match status" value="1"/>
</dbReference>
<dbReference type="Proteomes" id="UP000076532">
    <property type="component" value="Unassembled WGS sequence"/>
</dbReference>
<keyword evidence="5" id="KW-1185">Reference proteome</keyword>
<dbReference type="Gene3D" id="1.10.287.110">
    <property type="entry name" value="DnaJ domain"/>
    <property type="match status" value="1"/>
</dbReference>
<organism evidence="4 5">
    <name type="scientific">Athelia psychrophila</name>
    <dbReference type="NCBI Taxonomy" id="1759441"/>
    <lineage>
        <taxon>Eukaryota</taxon>
        <taxon>Fungi</taxon>
        <taxon>Dikarya</taxon>
        <taxon>Basidiomycota</taxon>
        <taxon>Agaricomycotina</taxon>
        <taxon>Agaricomycetes</taxon>
        <taxon>Agaricomycetidae</taxon>
        <taxon>Atheliales</taxon>
        <taxon>Atheliaceae</taxon>
        <taxon>Athelia</taxon>
    </lineage>
</organism>
<protein>
    <submittedName>
        <fullName evidence="4">Co-chaperone Hsc20</fullName>
    </submittedName>
</protein>
<dbReference type="SUPFAM" id="SSF46565">
    <property type="entry name" value="Chaperone J-domain"/>
    <property type="match status" value="1"/>
</dbReference>
<dbReference type="GO" id="GO:0001671">
    <property type="term" value="F:ATPase activator activity"/>
    <property type="evidence" value="ECO:0007669"/>
    <property type="project" value="InterPro"/>
</dbReference>
<feature type="domain" description="Co-chaperone HscB C-terminal oligomerisation" evidence="3">
    <location>
        <begin position="154"/>
        <end position="222"/>
    </location>
</feature>
<dbReference type="InterPro" id="IPR004640">
    <property type="entry name" value="HscB"/>
</dbReference>
<dbReference type="SUPFAM" id="SSF47144">
    <property type="entry name" value="HSC20 (HSCB), C-terminal oligomerisation domain"/>
    <property type="match status" value="1"/>
</dbReference>
<keyword evidence="2" id="KW-0143">Chaperone</keyword>
<dbReference type="GO" id="GO:0051259">
    <property type="term" value="P:protein complex oligomerization"/>
    <property type="evidence" value="ECO:0007669"/>
    <property type="project" value="InterPro"/>
</dbReference>
<dbReference type="AlphaFoldDB" id="A0A166U5P2"/>
<dbReference type="GO" id="GO:0005739">
    <property type="term" value="C:mitochondrion"/>
    <property type="evidence" value="ECO:0007669"/>
    <property type="project" value="TreeGrafter"/>
</dbReference>
<dbReference type="Pfam" id="PF07743">
    <property type="entry name" value="HSCB_C"/>
    <property type="match status" value="1"/>
</dbReference>
<accession>A0A166U5P2</accession>
<evidence type="ECO:0000256" key="2">
    <source>
        <dbReference type="ARBA" id="ARBA00023186"/>
    </source>
</evidence>
<dbReference type="GO" id="GO:0051087">
    <property type="term" value="F:protein-folding chaperone binding"/>
    <property type="evidence" value="ECO:0007669"/>
    <property type="project" value="InterPro"/>
</dbReference>
<name>A0A166U5P2_9AGAM</name>
<dbReference type="STRING" id="436010.A0A166U5P2"/>
<reference evidence="4 5" key="1">
    <citation type="journal article" date="2016" name="Mol. Biol. Evol.">
        <title>Comparative Genomics of Early-Diverging Mushroom-Forming Fungi Provides Insights into the Origins of Lignocellulose Decay Capabilities.</title>
        <authorList>
            <person name="Nagy L.G."/>
            <person name="Riley R."/>
            <person name="Tritt A."/>
            <person name="Adam C."/>
            <person name="Daum C."/>
            <person name="Floudas D."/>
            <person name="Sun H."/>
            <person name="Yadav J.S."/>
            <person name="Pangilinan J."/>
            <person name="Larsson K.H."/>
            <person name="Matsuura K."/>
            <person name="Barry K."/>
            <person name="Labutti K."/>
            <person name="Kuo R."/>
            <person name="Ohm R.A."/>
            <person name="Bhattacharya S.S."/>
            <person name="Shirouzu T."/>
            <person name="Yoshinaga Y."/>
            <person name="Martin F.M."/>
            <person name="Grigoriev I.V."/>
            <person name="Hibbett D.S."/>
        </authorList>
    </citation>
    <scope>NUCLEOTIDE SEQUENCE [LARGE SCALE GENOMIC DNA]</scope>
    <source>
        <strain evidence="4 5">CBS 109695</strain>
    </source>
</reference>
<dbReference type="PANTHER" id="PTHR14021">
    <property type="entry name" value="IRON-SULFUR CLUSTER CO-CHAPERONE PROTEIN HSCB"/>
    <property type="match status" value="1"/>
</dbReference>
<evidence type="ECO:0000313" key="5">
    <source>
        <dbReference type="Proteomes" id="UP000076532"/>
    </source>
</evidence>